<feature type="domain" description="YqcC-like" evidence="1">
    <location>
        <begin position="7"/>
        <end position="101"/>
    </location>
</feature>
<accession>A0ABN8E1M6</accession>
<proteinExistence type="predicted"/>
<dbReference type="InterPro" id="IPR023376">
    <property type="entry name" value="YqcC-like_dom"/>
</dbReference>
<evidence type="ECO:0000259" key="1">
    <source>
        <dbReference type="Pfam" id="PF04287"/>
    </source>
</evidence>
<dbReference type="Pfam" id="PF04287">
    <property type="entry name" value="DUF446"/>
    <property type="match status" value="1"/>
</dbReference>
<comment type="caution">
    <text evidence="2">The sequence shown here is derived from an EMBL/GenBank/DDBJ whole genome shotgun (WGS) entry which is preliminary data.</text>
</comment>
<dbReference type="EMBL" id="CAKLDM010000002">
    <property type="protein sequence ID" value="CAH0538901.1"/>
    <property type="molecule type" value="Genomic_DNA"/>
</dbReference>
<name>A0ABN8E1M6_9VIBR</name>
<sequence length="106" mass="12497">MTHTESMKQLLERLESELNENQLWQTEAPLSHKLESQQPFAVDTLEPHEWLQWIFIAKIRQLISNKQPLPKGYAIAGYFEQTWNEQAHLKPLLELLNEIDEVNQSC</sequence>
<gene>
    <name evidence="2" type="ORF">VMF7928_01747</name>
</gene>
<dbReference type="PANTHER" id="PTHR39586:SF1">
    <property type="entry name" value="CYTOPLASMIC PROTEIN"/>
    <property type="match status" value="1"/>
</dbReference>
<organism evidence="2 3">
    <name type="scientific">Vibrio marisflavi CECT 7928</name>
    <dbReference type="NCBI Taxonomy" id="634439"/>
    <lineage>
        <taxon>Bacteria</taxon>
        <taxon>Pseudomonadati</taxon>
        <taxon>Pseudomonadota</taxon>
        <taxon>Gammaproteobacteria</taxon>
        <taxon>Vibrionales</taxon>
        <taxon>Vibrionaceae</taxon>
        <taxon>Vibrio</taxon>
    </lineage>
</organism>
<dbReference type="InterPro" id="IPR007384">
    <property type="entry name" value="UCP006257"/>
</dbReference>
<reference evidence="2" key="1">
    <citation type="submission" date="2021-11" db="EMBL/GenBank/DDBJ databases">
        <authorList>
            <person name="Rodrigo-Torres L."/>
            <person name="Arahal R. D."/>
            <person name="Lucena T."/>
        </authorList>
    </citation>
    <scope>NUCLEOTIDE SEQUENCE</scope>
    <source>
        <strain evidence="2">CECT 7928</strain>
    </source>
</reference>
<dbReference type="SUPFAM" id="SSF158452">
    <property type="entry name" value="YqcC-like"/>
    <property type="match status" value="1"/>
</dbReference>
<dbReference type="InterPro" id="IPR036814">
    <property type="entry name" value="YqcC-like_sf"/>
</dbReference>
<evidence type="ECO:0000313" key="3">
    <source>
        <dbReference type="Proteomes" id="UP000838748"/>
    </source>
</evidence>
<dbReference type="PANTHER" id="PTHR39586">
    <property type="entry name" value="CYTOPLASMIC PROTEIN-RELATED"/>
    <property type="match status" value="1"/>
</dbReference>
<dbReference type="Proteomes" id="UP000838748">
    <property type="component" value="Unassembled WGS sequence"/>
</dbReference>
<protein>
    <recommendedName>
        <fullName evidence="1">YqcC-like domain-containing protein</fullName>
    </recommendedName>
</protein>
<evidence type="ECO:0000313" key="2">
    <source>
        <dbReference type="EMBL" id="CAH0538901.1"/>
    </source>
</evidence>
<dbReference type="PIRSF" id="PIRSF006257">
    <property type="entry name" value="UCP006257"/>
    <property type="match status" value="1"/>
</dbReference>
<keyword evidence="3" id="KW-1185">Reference proteome</keyword>
<dbReference type="RefSeq" id="WP_237361082.1">
    <property type="nucleotide sequence ID" value="NZ_CAKLDM010000002.1"/>
</dbReference>
<dbReference type="Gene3D" id="1.20.1440.40">
    <property type="entry name" value="YqcC-like"/>
    <property type="match status" value="1"/>
</dbReference>